<sequence length="244" mass="27384">MAGILKLMLEHTQHNSESNPVLESEAVNAAASRTPFRWEETRLPHIDYVLVYKRDGNERNDKLREAFLDVLKIKRPGIDTEEFEYDGEFGKVWFFLKSTHLFTFWQGSGTIKTGDGSRQADYISGPFTRIGCTCSRDTRTLRRSSPAGSEITYNILINADIGSNVPDVDKDVSKTALPKLFAPGAFIDAFILQRPASLNPGCQAVENQFGESASAGSINSYEPDERRRLGQVWSSLVKYQPLDR</sequence>
<proteinExistence type="predicted"/>
<dbReference type="Proteomes" id="UP000095280">
    <property type="component" value="Unplaced"/>
</dbReference>
<evidence type="ECO:0000313" key="1">
    <source>
        <dbReference type="Proteomes" id="UP000095280"/>
    </source>
</evidence>
<evidence type="ECO:0000313" key="2">
    <source>
        <dbReference type="WBParaSite" id="maker-unitig_27732-snap-gene-0.2-mRNA-1"/>
    </source>
</evidence>
<organism evidence="1 2">
    <name type="scientific">Macrostomum lignano</name>
    <dbReference type="NCBI Taxonomy" id="282301"/>
    <lineage>
        <taxon>Eukaryota</taxon>
        <taxon>Metazoa</taxon>
        <taxon>Spiralia</taxon>
        <taxon>Lophotrochozoa</taxon>
        <taxon>Platyhelminthes</taxon>
        <taxon>Rhabditophora</taxon>
        <taxon>Macrostomorpha</taxon>
        <taxon>Macrostomida</taxon>
        <taxon>Macrostomidae</taxon>
        <taxon>Macrostomum</taxon>
    </lineage>
</organism>
<keyword evidence="1" id="KW-1185">Reference proteome</keyword>
<name>A0A1I8FCE5_9PLAT</name>
<reference evidence="2" key="1">
    <citation type="submission" date="2016-11" db="UniProtKB">
        <authorList>
            <consortium name="WormBaseParasite"/>
        </authorList>
    </citation>
    <scope>IDENTIFICATION</scope>
</reference>
<accession>A0A1I8FCE5</accession>
<protein>
    <submittedName>
        <fullName evidence="2">ADF-H domain-containing protein</fullName>
    </submittedName>
</protein>
<dbReference type="WBParaSite" id="maker-unitig_27732-snap-gene-0.2-mRNA-1">
    <property type="protein sequence ID" value="maker-unitig_27732-snap-gene-0.2-mRNA-1"/>
    <property type="gene ID" value="maker-unitig_27732-snap-gene-0.2"/>
</dbReference>
<dbReference type="AlphaFoldDB" id="A0A1I8FCE5"/>